<sequence>MTAGADKRRINGQLTREKLLAAGEQAFADHGFDGATTRNVADAEDTDIALIVYHFGSKLGLYREILLRRAKALNARRIGELDVALKASNGGVPDLRLIVKALVATNIRLRTDQELGGLPVARLFAREMIEPKQADRRIIGEMFGLNIFVAQSVLRMELKVIYQGILPFLGVYLVALALITYIPEISLVGVRLFMGG</sequence>
<feature type="DNA-binding region" description="H-T-H motif" evidence="2">
    <location>
        <begin position="36"/>
        <end position="55"/>
    </location>
</feature>
<dbReference type="SUPFAM" id="SSF46689">
    <property type="entry name" value="Homeodomain-like"/>
    <property type="match status" value="1"/>
</dbReference>
<proteinExistence type="predicted"/>
<organism evidence="5">
    <name type="scientific">Comamonas sp. JS46</name>
    <dbReference type="NCBI Taxonomy" id="298265"/>
    <lineage>
        <taxon>Bacteria</taxon>
        <taxon>Pseudomonadati</taxon>
        <taxon>Pseudomonadota</taxon>
        <taxon>Betaproteobacteria</taxon>
        <taxon>Burkholderiales</taxon>
        <taxon>Comamonadaceae</taxon>
        <taxon>Comamonas</taxon>
    </lineage>
</organism>
<keyword evidence="3" id="KW-1133">Transmembrane helix</keyword>
<gene>
    <name evidence="5" type="primary">mnbR</name>
</gene>
<keyword evidence="3" id="KW-0812">Transmembrane</keyword>
<dbReference type="Gene3D" id="1.10.357.10">
    <property type="entry name" value="Tetracycline Repressor, domain 2"/>
    <property type="match status" value="1"/>
</dbReference>
<dbReference type="AlphaFoldDB" id="Q5GDA3"/>
<dbReference type="EMBL" id="AY639949">
    <property type="protein sequence ID" value="AAV33661.1"/>
    <property type="molecule type" value="Genomic_DNA"/>
</dbReference>
<feature type="domain" description="HTH tetR-type" evidence="4">
    <location>
        <begin position="13"/>
        <end position="73"/>
    </location>
</feature>
<evidence type="ECO:0000259" key="4">
    <source>
        <dbReference type="PROSITE" id="PS50977"/>
    </source>
</evidence>
<dbReference type="InterPro" id="IPR001647">
    <property type="entry name" value="HTH_TetR"/>
</dbReference>
<dbReference type="PROSITE" id="PS50977">
    <property type="entry name" value="HTH_TETR_2"/>
    <property type="match status" value="1"/>
</dbReference>
<keyword evidence="3" id="KW-0472">Membrane</keyword>
<dbReference type="SMR" id="Q5GDA3"/>
<evidence type="ECO:0000313" key="5">
    <source>
        <dbReference type="EMBL" id="AAV33661.1"/>
    </source>
</evidence>
<evidence type="ECO:0000256" key="3">
    <source>
        <dbReference type="SAM" id="Phobius"/>
    </source>
</evidence>
<protein>
    <submittedName>
        <fullName evidence="5">MnbR</fullName>
    </submittedName>
</protein>
<reference evidence="5" key="1">
    <citation type="journal article" date="2006" name="Appl. Environ. Microbiol.">
        <title>The locus coding for the 3-nitrobenzoate dioxygenase of Comamonas sp. strain JS46 is flanked by IS1071 elements and is subject to deletion and inversion events.</title>
        <authorList>
            <person name="Providenti M.A."/>
            <person name="Shaye R.E."/>
            <person name="Lynes K.D."/>
            <person name="McKenna N.T."/>
            <person name="O'brien J.M."/>
            <person name="Rosolen S."/>
            <person name="Wyndham R.C."/>
            <person name="Lambert I.B."/>
        </authorList>
    </citation>
    <scope>NUCLEOTIDE SEQUENCE</scope>
    <source>
        <strain evidence="5">JS46</strain>
    </source>
</reference>
<dbReference type="InterPro" id="IPR009057">
    <property type="entry name" value="Homeodomain-like_sf"/>
</dbReference>
<dbReference type="Pfam" id="PF00440">
    <property type="entry name" value="TetR_N"/>
    <property type="match status" value="1"/>
</dbReference>
<accession>Q5GDA3</accession>
<evidence type="ECO:0000256" key="1">
    <source>
        <dbReference type="ARBA" id="ARBA00023125"/>
    </source>
</evidence>
<name>Q5GDA3_9BURK</name>
<dbReference type="GO" id="GO:0003677">
    <property type="term" value="F:DNA binding"/>
    <property type="evidence" value="ECO:0007669"/>
    <property type="project" value="UniProtKB-UniRule"/>
</dbReference>
<keyword evidence="1 2" id="KW-0238">DNA-binding</keyword>
<feature type="transmembrane region" description="Helical" evidence="3">
    <location>
        <begin position="160"/>
        <end position="182"/>
    </location>
</feature>
<evidence type="ECO:0000256" key="2">
    <source>
        <dbReference type="PROSITE-ProRule" id="PRU00335"/>
    </source>
</evidence>